<keyword evidence="8 12" id="KW-1133">Transmembrane helix</keyword>
<dbReference type="InterPro" id="IPR003591">
    <property type="entry name" value="Leu-rich_rpt_typical-subtyp"/>
</dbReference>
<keyword evidence="7" id="KW-0677">Repeat</keyword>
<feature type="transmembrane region" description="Helical" evidence="12">
    <location>
        <begin position="658"/>
        <end position="680"/>
    </location>
</feature>
<dbReference type="InterPro" id="IPR013210">
    <property type="entry name" value="LRR_N_plant-typ"/>
</dbReference>
<dbReference type="InterPro" id="IPR001611">
    <property type="entry name" value="Leu-rich_rpt"/>
</dbReference>
<dbReference type="Pfam" id="PF00560">
    <property type="entry name" value="LRR_1"/>
    <property type="match status" value="4"/>
</dbReference>
<evidence type="ECO:0000256" key="11">
    <source>
        <dbReference type="ARBA" id="ARBA00023180"/>
    </source>
</evidence>
<evidence type="ECO:0000256" key="9">
    <source>
        <dbReference type="ARBA" id="ARBA00023136"/>
    </source>
</evidence>
<evidence type="ECO:0000256" key="1">
    <source>
        <dbReference type="ARBA" id="ARBA00004251"/>
    </source>
</evidence>
<keyword evidence="6" id="KW-0732">Signal</keyword>
<evidence type="ECO:0000259" key="13">
    <source>
        <dbReference type="Pfam" id="PF08263"/>
    </source>
</evidence>
<evidence type="ECO:0000313" key="14">
    <source>
        <dbReference type="EMBL" id="KAB1208291.1"/>
    </source>
</evidence>
<dbReference type="SMART" id="SM00369">
    <property type="entry name" value="LRR_TYP"/>
    <property type="match status" value="5"/>
</dbReference>
<evidence type="ECO:0000256" key="10">
    <source>
        <dbReference type="ARBA" id="ARBA00023170"/>
    </source>
</evidence>
<evidence type="ECO:0000313" key="15">
    <source>
        <dbReference type="Proteomes" id="UP000516437"/>
    </source>
</evidence>
<organism evidence="14 15">
    <name type="scientific">Morella rubra</name>
    <name type="common">Chinese bayberry</name>
    <dbReference type="NCBI Taxonomy" id="262757"/>
    <lineage>
        <taxon>Eukaryota</taxon>
        <taxon>Viridiplantae</taxon>
        <taxon>Streptophyta</taxon>
        <taxon>Embryophyta</taxon>
        <taxon>Tracheophyta</taxon>
        <taxon>Spermatophyta</taxon>
        <taxon>Magnoliopsida</taxon>
        <taxon>eudicotyledons</taxon>
        <taxon>Gunneridae</taxon>
        <taxon>Pentapetalae</taxon>
        <taxon>rosids</taxon>
        <taxon>fabids</taxon>
        <taxon>Fagales</taxon>
        <taxon>Myricaceae</taxon>
        <taxon>Morella</taxon>
    </lineage>
</organism>
<evidence type="ECO:0000256" key="4">
    <source>
        <dbReference type="ARBA" id="ARBA00022614"/>
    </source>
</evidence>
<dbReference type="PROSITE" id="PS51450">
    <property type="entry name" value="LRR"/>
    <property type="match status" value="1"/>
</dbReference>
<dbReference type="Gene3D" id="3.80.10.10">
    <property type="entry name" value="Ribonuclease Inhibitor"/>
    <property type="match status" value="5"/>
</dbReference>
<dbReference type="PANTHER" id="PTHR48063">
    <property type="entry name" value="LRR RECEPTOR-LIKE KINASE"/>
    <property type="match status" value="1"/>
</dbReference>
<keyword evidence="15" id="KW-1185">Reference proteome</keyword>
<comment type="caution">
    <text evidence="14">The sequence shown here is derived from an EMBL/GenBank/DDBJ whole genome shotgun (WGS) entry which is preliminary data.</text>
</comment>
<dbReference type="Pfam" id="PF13855">
    <property type="entry name" value="LRR_8"/>
    <property type="match status" value="1"/>
</dbReference>
<dbReference type="OrthoDB" id="1740823at2759"/>
<comment type="subcellular location">
    <subcellularLocation>
        <location evidence="1">Cell membrane</location>
        <topology evidence="1">Single-pass type I membrane protein</topology>
    </subcellularLocation>
</comment>
<evidence type="ECO:0000256" key="12">
    <source>
        <dbReference type="SAM" id="Phobius"/>
    </source>
</evidence>
<evidence type="ECO:0000256" key="3">
    <source>
        <dbReference type="ARBA" id="ARBA00022475"/>
    </source>
</evidence>
<keyword evidence="11" id="KW-0325">Glycoprotein</keyword>
<keyword evidence="10 14" id="KW-0675">Receptor</keyword>
<reference evidence="14 15" key="1">
    <citation type="journal article" date="2019" name="Plant Biotechnol. J.">
        <title>The red bayberry genome and genetic basis of sex determination.</title>
        <authorList>
            <person name="Jia H.M."/>
            <person name="Jia H.J."/>
            <person name="Cai Q.L."/>
            <person name="Wang Y."/>
            <person name="Zhao H.B."/>
            <person name="Yang W.F."/>
            <person name="Wang G.Y."/>
            <person name="Li Y.H."/>
            <person name="Zhan D.L."/>
            <person name="Shen Y.T."/>
            <person name="Niu Q.F."/>
            <person name="Chang L."/>
            <person name="Qiu J."/>
            <person name="Zhao L."/>
            <person name="Xie H.B."/>
            <person name="Fu W.Y."/>
            <person name="Jin J."/>
            <person name="Li X.W."/>
            <person name="Jiao Y."/>
            <person name="Zhou C.C."/>
            <person name="Tu T."/>
            <person name="Chai C.Y."/>
            <person name="Gao J.L."/>
            <person name="Fan L.J."/>
            <person name="van de Weg E."/>
            <person name="Wang J.Y."/>
            <person name="Gao Z.S."/>
        </authorList>
    </citation>
    <scope>NUCLEOTIDE SEQUENCE [LARGE SCALE GENOMIC DNA]</scope>
    <source>
        <tissue evidence="14">Leaves</tissue>
    </source>
</reference>
<dbReference type="EMBL" id="RXIC02000025">
    <property type="protein sequence ID" value="KAB1208291.1"/>
    <property type="molecule type" value="Genomic_DNA"/>
</dbReference>
<dbReference type="SUPFAM" id="SSF52058">
    <property type="entry name" value="L domain-like"/>
    <property type="match status" value="2"/>
</dbReference>
<evidence type="ECO:0000256" key="8">
    <source>
        <dbReference type="ARBA" id="ARBA00022989"/>
    </source>
</evidence>
<evidence type="ECO:0000256" key="7">
    <source>
        <dbReference type="ARBA" id="ARBA00022737"/>
    </source>
</evidence>
<sequence length="713" mass="78692">MAVGRPLLIPYVQKEGTECVLFWIHILCFWYEYQATAMVDLTSYGLFSTFALFLLFGIFSRNHACNQIDRKSLLSLPFNTSSPPLNWSSIDCCHWEGVFCDSRSQITHIWLPSKGLKGNISPSFGNLSRLSHLNLSHNSLSGSLPIGFLSSFNQLKVLDLSYNSLSGDISLLFSPNGWPASIQIVDLSSNRLHGLIQPSFLQQAWNLVKFNVSNNSFTGPIPSSLCTSSPFLKLLDFSSNDLSGQISGRLGGCSKLEIFRAGFNSFSGMLPHDIYNMTNLEEISLPSNNLSGPISNDIANLTKLSNLELYGNHLNGKLPVNIGKLSKLKYLLLYSNSLTGSLTPSLMNCTNLIKLNLRFNFLEGEISTLNFSSLQHLALLDLGRNNFTGHLPVSVYSWAIKSLVRCKTLSIVILTENFLHEALPADVNTVDDDGFKNLLVLGLAHCQMTGPIPSWFSTLPSLLRLDLTANLISGDFPKELCTLPALVSTKPQIDNISLILPIFAIVNGAFIEFSSLLHLRPAICLANNGLTGNIPVEIGRLKVLDSLDLSHNKFTGNIPDQISELTNLEYLNLSANQLSGIIPASLSSLHFLSRFSVTNNNLHGPIPSGTQLQSFDASAYQGNPGLCGAPLPRECQQIVNSEEDKDIQDEEDGSSIPWFHITVVFGFITGFWAVCGPLALNRNWRVAYFGFMDNVKDRLYMTLARLARLHRRL</sequence>
<gene>
    <name evidence="14" type="ORF">CJ030_MR7G000155</name>
</gene>
<dbReference type="AlphaFoldDB" id="A0A6A1V6I2"/>
<comment type="similarity">
    <text evidence="2">Belongs to the RLP family.</text>
</comment>
<dbReference type="PRINTS" id="PR00019">
    <property type="entry name" value="LEURICHRPT"/>
</dbReference>
<keyword evidence="3" id="KW-1003">Cell membrane</keyword>
<dbReference type="FunFam" id="3.80.10.10:FF:000129">
    <property type="entry name" value="Leucine-rich repeat receptor-like kinase"/>
    <property type="match status" value="1"/>
</dbReference>
<accession>A0A6A1V6I2</accession>
<evidence type="ECO:0000256" key="5">
    <source>
        <dbReference type="ARBA" id="ARBA00022692"/>
    </source>
</evidence>
<dbReference type="GO" id="GO:0005886">
    <property type="term" value="C:plasma membrane"/>
    <property type="evidence" value="ECO:0007669"/>
    <property type="project" value="UniProtKB-SubCell"/>
</dbReference>
<dbReference type="FunFam" id="3.80.10.10:FF:000095">
    <property type="entry name" value="LRR receptor-like serine/threonine-protein kinase GSO1"/>
    <property type="match status" value="1"/>
</dbReference>
<protein>
    <submittedName>
        <fullName evidence="14">Tyrosine-sulfated glycopeptide receptor 1</fullName>
    </submittedName>
</protein>
<dbReference type="Pfam" id="PF08263">
    <property type="entry name" value="LRRNT_2"/>
    <property type="match status" value="1"/>
</dbReference>
<dbReference type="InterPro" id="IPR046956">
    <property type="entry name" value="RLP23-like"/>
</dbReference>
<dbReference type="SUPFAM" id="SSF52047">
    <property type="entry name" value="RNI-like"/>
    <property type="match status" value="1"/>
</dbReference>
<keyword evidence="4" id="KW-0433">Leucine-rich repeat</keyword>
<dbReference type="InterPro" id="IPR032675">
    <property type="entry name" value="LRR_dom_sf"/>
</dbReference>
<evidence type="ECO:0000256" key="2">
    <source>
        <dbReference type="ARBA" id="ARBA00009592"/>
    </source>
</evidence>
<dbReference type="FunFam" id="3.80.10.10:FF:000213">
    <property type="entry name" value="Tyrosine-sulfated glycopeptide receptor 1"/>
    <property type="match status" value="1"/>
</dbReference>
<dbReference type="Proteomes" id="UP000516437">
    <property type="component" value="Chromosome 7"/>
</dbReference>
<feature type="domain" description="Leucine-rich repeat-containing N-terminal plant-type" evidence="13">
    <location>
        <begin position="80"/>
        <end position="101"/>
    </location>
</feature>
<evidence type="ECO:0000256" key="6">
    <source>
        <dbReference type="ARBA" id="ARBA00022729"/>
    </source>
</evidence>
<keyword evidence="9 12" id="KW-0472">Membrane</keyword>
<name>A0A6A1V6I2_9ROSI</name>
<keyword evidence="5 12" id="KW-0812">Transmembrane</keyword>
<proteinExistence type="inferred from homology"/>
<dbReference type="PANTHER" id="PTHR48063:SF46">
    <property type="entry name" value="LEUCINE-RICH REPEAT-CONTAINING N-TERMINAL PLANT-TYPE DOMAIN-CONTAINING PROTEIN"/>
    <property type="match status" value="1"/>
</dbReference>